<evidence type="ECO:0000256" key="2">
    <source>
        <dbReference type="SAM" id="SignalP"/>
    </source>
</evidence>
<accession>A0A919MHA5</accession>
<sequence length="188" mass="20094">MNGMRAVDALRPATVAAAVILTAAACTKAPATPPPAPPSPSSAAPSTDPAAAVATTEILDRYRSFRQAYDAAGLTADYKSKDVTRYLVDPAKQEVVRFLLNTHIHGAVYKGEAQSTLTLAKLDLKAKTATVSECYDATNYRLVFTKTSSPVPVPSGPRRAIIETQAKDFGGNKGWLFTKSETFRDRSC</sequence>
<feature type="signal peptide" evidence="2">
    <location>
        <begin position="1"/>
        <end position="31"/>
    </location>
</feature>
<comment type="caution">
    <text evidence="3">The sequence shown here is derived from an EMBL/GenBank/DDBJ whole genome shotgun (WGS) entry which is preliminary data.</text>
</comment>
<name>A0A919MHA5_9ACTN</name>
<dbReference type="PROSITE" id="PS51257">
    <property type="entry name" value="PROKAR_LIPOPROTEIN"/>
    <property type="match status" value="1"/>
</dbReference>
<evidence type="ECO:0000313" key="4">
    <source>
        <dbReference type="Proteomes" id="UP000619479"/>
    </source>
</evidence>
<feature type="compositionally biased region" description="Pro residues" evidence="1">
    <location>
        <begin position="31"/>
        <end position="40"/>
    </location>
</feature>
<dbReference type="Proteomes" id="UP000619479">
    <property type="component" value="Unassembled WGS sequence"/>
</dbReference>
<dbReference type="AlphaFoldDB" id="A0A919MHA5"/>
<keyword evidence="4" id="KW-1185">Reference proteome</keyword>
<feature type="chain" id="PRO_5036973412" description="Secreted protein/lipoprotein" evidence="2">
    <location>
        <begin position="32"/>
        <end position="188"/>
    </location>
</feature>
<keyword evidence="2" id="KW-0732">Signal</keyword>
<gene>
    <name evidence="3" type="ORF">Acy02nite_89570</name>
</gene>
<feature type="compositionally biased region" description="Low complexity" evidence="1">
    <location>
        <begin position="41"/>
        <end position="50"/>
    </location>
</feature>
<evidence type="ECO:0000256" key="1">
    <source>
        <dbReference type="SAM" id="MobiDB-lite"/>
    </source>
</evidence>
<reference evidence="3" key="1">
    <citation type="submission" date="2021-01" db="EMBL/GenBank/DDBJ databases">
        <title>Whole genome shotgun sequence of Actinoplanes cyaneus NBRC 14990.</title>
        <authorList>
            <person name="Komaki H."/>
            <person name="Tamura T."/>
        </authorList>
    </citation>
    <scope>NUCLEOTIDE SEQUENCE</scope>
    <source>
        <strain evidence="3">NBRC 14990</strain>
    </source>
</reference>
<feature type="region of interest" description="Disordered" evidence="1">
    <location>
        <begin position="29"/>
        <end position="50"/>
    </location>
</feature>
<organism evidence="3 4">
    <name type="scientific">Actinoplanes cyaneus</name>
    <dbReference type="NCBI Taxonomy" id="52696"/>
    <lineage>
        <taxon>Bacteria</taxon>
        <taxon>Bacillati</taxon>
        <taxon>Actinomycetota</taxon>
        <taxon>Actinomycetes</taxon>
        <taxon>Micromonosporales</taxon>
        <taxon>Micromonosporaceae</taxon>
        <taxon>Actinoplanes</taxon>
    </lineage>
</organism>
<dbReference type="RefSeq" id="WP_203755761.1">
    <property type="nucleotide sequence ID" value="NZ_BAAAUC010000090.1"/>
</dbReference>
<evidence type="ECO:0000313" key="3">
    <source>
        <dbReference type="EMBL" id="GID71076.1"/>
    </source>
</evidence>
<protein>
    <recommendedName>
        <fullName evidence="5">Secreted protein/lipoprotein</fullName>
    </recommendedName>
</protein>
<evidence type="ECO:0008006" key="5">
    <source>
        <dbReference type="Google" id="ProtNLM"/>
    </source>
</evidence>
<proteinExistence type="predicted"/>
<dbReference type="EMBL" id="BOMH01000096">
    <property type="protein sequence ID" value="GID71076.1"/>
    <property type="molecule type" value="Genomic_DNA"/>
</dbReference>